<dbReference type="InterPro" id="IPR052178">
    <property type="entry name" value="Sec_Metab_Biosynth_SDR"/>
</dbReference>
<name>A0A5N6SC66_ASPPS</name>
<evidence type="ECO:0008006" key="7">
    <source>
        <dbReference type="Google" id="ProtNLM"/>
    </source>
</evidence>
<dbReference type="Pfam" id="PF00106">
    <property type="entry name" value="adh_short"/>
    <property type="match status" value="1"/>
</dbReference>
<dbReference type="OrthoDB" id="2962696at2759"/>
<evidence type="ECO:0000256" key="1">
    <source>
        <dbReference type="ARBA" id="ARBA00006484"/>
    </source>
</evidence>
<dbReference type="InterPro" id="IPR036291">
    <property type="entry name" value="NAD(P)-bd_dom_sf"/>
</dbReference>
<feature type="compositionally biased region" description="Polar residues" evidence="4">
    <location>
        <begin position="37"/>
        <end position="53"/>
    </location>
</feature>
<dbReference type="PRINTS" id="PR00081">
    <property type="entry name" value="GDHRDH"/>
</dbReference>
<dbReference type="AlphaFoldDB" id="A0A5N6SC66"/>
<keyword evidence="6" id="KW-1185">Reference proteome</keyword>
<proteinExistence type="inferred from homology"/>
<evidence type="ECO:0000256" key="4">
    <source>
        <dbReference type="SAM" id="MobiDB-lite"/>
    </source>
</evidence>
<feature type="region of interest" description="Disordered" evidence="4">
    <location>
        <begin position="1"/>
        <end position="54"/>
    </location>
</feature>
<evidence type="ECO:0000313" key="5">
    <source>
        <dbReference type="EMBL" id="KAE8131449.1"/>
    </source>
</evidence>
<reference evidence="5 6" key="1">
    <citation type="submission" date="2019-04" db="EMBL/GenBank/DDBJ databases">
        <title>Friends and foes A comparative genomics study of 23 Aspergillus species from section Flavi.</title>
        <authorList>
            <consortium name="DOE Joint Genome Institute"/>
            <person name="Kjaerbolling I."/>
            <person name="Vesth T."/>
            <person name="Frisvad J.C."/>
            <person name="Nybo J.L."/>
            <person name="Theobald S."/>
            <person name="Kildgaard S."/>
            <person name="Isbrandt T."/>
            <person name="Kuo A."/>
            <person name="Sato A."/>
            <person name="Lyhne E.K."/>
            <person name="Kogle M.E."/>
            <person name="Wiebenga A."/>
            <person name="Kun R.S."/>
            <person name="Lubbers R.J."/>
            <person name="Makela M.R."/>
            <person name="Barry K."/>
            <person name="Chovatia M."/>
            <person name="Clum A."/>
            <person name="Daum C."/>
            <person name="Haridas S."/>
            <person name="He G."/>
            <person name="LaButti K."/>
            <person name="Lipzen A."/>
            <person name="Mondo S."/>
            <person name="Riley R."/>
            <person name="Salamov A."/>
            <person name="Simmons B.A."/>
            <person name="Magnuson J.K."/>
            <person name="Henrissat B."/>
            <person name="Mortensen U.H."/>
            <person name="Larsen T.O."/>
            <person name="Devries R.P."/>
            <person name="Grigoriev I.V."/>
            <person name="Machida M."/>
            <person name="Baker S.E."/>
            <person name="Andersen M.R."/>
        </authorList>
    </citation>
    <scope>NUCLEOTIDE SEQUENCE [LARGE SCALE GENOMIC DNA]</scope>
    <source>
        <strain evidence="5 6">CBS 117625</strain>
    </source>
</reference>
<dbReference type="Gene3D" id="3.40.50.720">
    <property type="entry name" value="NAD(P)-binding Rossmann-like Domain"/>
    <property type="match status" value="1"/>
</dbReference>
<evidence type="ECO:0000256" key="2">
    <source>
        <dbReference type="ARBA" id="ARBA00022857"/>
    </source>
</evidence>
<dbReference type="CDD" id="cd05233">
    <property type="entry name" value="SDR_c"/>
    <property type="match status" value="1"/>
</dbReference>
<comment type="similarity">
    <text evidence="1">Belongs to the short-chain dehydrogenases/reductases (SDR) family.</text>
</comment>
<dbReference type="PANTHER" id="PTHR43618:SF18">
    <property type="entry name" value="SHORT CHAIN DEHYDROGENASE_REDUCTASE FAMILY (AFU_ORTHOLOGUE AFUA_5G12480)"/>
    <property type="match status" value="1"/>
</dbReference>
<keyword evidence="3" id="KW-0560">Oxidoreductase</keyword>
<protein>
    <recommendedName>
        <fullName evidence="7">NAD(P)-binding protein</fullName>
    </recommendedName>
</protein>
<evidence type="ECO:0000256" key="3">
    <source>
        <dbReference type="ARBA" id="ARBA00023002"/>
    </source>
</evidence>
<dbReference type="SUPFAM" id="SSF51735">
    <property type="entry name" value="NAD(P)-binding Rossmann-fold domains"/>
    <property type="match status" value="1"/>
</dbReference>
<accession>A0A5N6SC66</accession>
<dbReference type="RefSeq" id="XP_031907512.1">
    <property type="nucleotide sequence ID" value="XM_032061085.1"/>
</dbReference>
<keyword evidence="2" id="KW-0521">NADP</keyword>
<dbReference type="Proteomes" id="UP000325672">
    <property type="component" value="Unassembled WGS sequence"/>
</dbReference>
<dbReference type="GeneID" id="43645295"/>
<dbReference type="GO" id="GO:0016491">
    <property type="term" value="F:oxidoreductase activity"/>
    <property type="evidence" value="ECO:0007669"/>
    <property type="project" value="UniProtKB-KW"/>
</dbReference>
<sequence>MAITKPTTLPCRYWSNHGTSPRIQRRTESVHLGPPTGSASNGSQGAPQSNPTPVQRDIERNLQSAVDRITTEVGYVNLVIANSGSIGPPACYNPAASLSEPRQTLFTNFSMDEMNYTLHLNITAAFFTMTAFLGLLDAGTRNALQGVFGKPVREGSDVPSTQSQVSFTTSISAFSQHYSSLPPYLASKVAIMQVAKQASTQLTRSGIRVNVIAPGSIFTVYPSNLASVLTQDRNPEEETFRQPEVYPR</sequence>
<gene>
    <name evidence="5" type="ORF">BDV38DRAFT_288695</name>
</gene>
<dbReference type="InterPro" id="IPR002347">
    <property type="entry name" value="SDR_fam"/>
</dbReference>
<evidence type="ECO:0000313" key="6">
    <source>
        <dbReference type="Proteomes" id="UP000325672"/>
    </source>
</evidence>
<dbReference type="EMBL" id="ML743660">
    <property type="protein sequence ID" value="KAE8131449.1"/>
    <property type="molecule type" value="Genomic_DNA"/>
</dbReference>
<dbReference type="PANTHER" id="PTHR43618">
    <property type="entry name" value="7-ALPHA-HYDROXYSTEROID DEHYDROGENASE"/>
    <property type="match status" value="1"/>
</dbReference>
<organism evidence="5 6">
    <name type="scientific">Aspergillus pseudotamarii</name>
    <dbReference type="NCBI Taxonomy" id="132259"/>
    <lineage>
        <taxon>Eukaryota</taxon>
        <taxon>Fungi</taxon>
        <taxon>Dikarya</taxon>
        <taxon>Ascomycota</taxon>
        <taxon>Pezizomycotina</taxon>
        <taxon>Eurotiomycetes</taxon>
        <taxon>Eurotiomycetidae</taxon>
        <taxon>Eurotiales</taxon>
        <taxon>Aspergillaceae</taxon>
        <taxon>Aspergillus</taxon>
        <taxon>Aspergillus subgen. Circumdati</taxon>
    </lineage>
</organism>